<reference evidence="15" key="1">
    <citation type="submission" date="2016-04" db="EMBL/GenBank/DDBJ databases">
        <authorList>
            <person name="Tagini F."/>
        </authorList>
    </citation>
    <scope>NUCLEOTIDE SEQUENCE [LARGE SCALE GENOMIC DNA]</scope>
    <source>
        <strain evidence="15">CHUV0807</strain>
    </source>
</reference>
<dbReference type="GO" id="GO:0006508">
    <property type="term" value="P:proteolysis"/>
    <property type="evidence" value="ECO:0007669"/>
    <property type="project" value="UniProtKB-KW"/>
</dbReference>
<gene>
    <name evidence="14" type="ORF">CHUV0807_1301</name>
</gene>
<accession>A0A1C3H4K2</accession>
<evidence type="ECO:0000256" key="4">
    <source>
        <dbReference type="ARBA" id="ARBA00022670"/>
    </source>
</evidence>
<dbReference type="GO" id="GO:0005886">
    <property type="term" value="C:plasma membrane"/>
    <property type="evidence" value="ECO:0007669"/>
    <property type="project" value="UniProtKB-SubCell"/>
</dbReference>
<dbReference type="AlphaFoldDB" id="A0A1C3H4K2"/>
<keyword evidence="10" id="KW-0175">Coiled coil</keyword>
<keyword evidence="9 11" id="KW-0472">Membrane</keyword>
<evidence type="ECO:0000256" key="6">
    <source>
        <dbReference type="ARBA" id="ARBA00022801"/>
    </source>
</evidence>
<evidence type="ECO:0000256" key="5">
    <source>
        <dbReference type="ARBA" id="ARBA00022692"/>
    </source>
</evidence>
<evidence type="ECO:0000259" key="13">
    <source>
        <dbReference type="Pfam" id="PF08496"/>
    </source>
</evidence>
<dbReference type="Gene3D" id="6.20.330.10">
    <property type="match status" value="1"/>
</dbReference>
<evidence type="ECO:0000256" key="3">
    <source>
        <dbReference type="ARBA" id="ARBA00022475"/>
    </source>
</evidence>
<dbReference type="SUPFAM" id="SSF52096">
    <property type="entry name" value="ClpP/crotonase"/>
    <property type="match status" value="1"/>
</dbReference>
<evidence type="ECO:0000256" key="11">
    <source>
        <dbReference type="SAM" id="Phobius"/>
    </source>
</evidence>
<keyword evidence="8 11" id="KW-1133">Transmembrane helix</keyword>
<dbReference type="CDD" id="cd07023">
    <property type="entry name" value="S49_Sppa_N_C"/>
    <property type="match status" value="1"/>
</dbReference>
<keyword evidence="4 14" id="KW-0645">Protease</keyword>
<keyword evidence="7" id="KW-0720">Serine protease</keyword>
<evidence type="ECO:0000256" key="8">
    <source>
        <dbReference type="ARBA" id="ARBA00022989"/>
    </source>
</evidence>
<keyword evidence="6 14" id="KW-0378">Hydrolase</keyword>
<sequence>MMNFLFDYGMFLAKSLTVAVCLLLVIAGAAASRRHRDDDDDDKMRIRLLNERFEQQRERLNAELLDKKTLKAQRKAEKKAAKHDSAQHKPRIFVLDFDGDIEASAVAQLREQISAVIQVAGTEDRVLLRLESGGGLVHAYGLAASQLARLRERQIPLVIAVDKVAASGGYMMACLANELIAAPFAILGSVGVIGALPNFNELLKQHRIRYEEHTAGEHKRSLTLFGENTDADRQQFRHELAVTHDLFKNHIRRYRPQLDIDAIATGETWYGAQAVENHLIDAIGTSDDYILAHLHSHQLVQLEEHVPERWLDKIKHRFLGKIQARPLKARIR</sequence>
<evidence type="ECO:0000256" key="7">
    <source>
        <dbReference type="ARBA" id="ARBA00022825"/>
    </source>
</evidence>
<name>A0A1C3H4K2_9GAMM</name>
<evidence type="ECO:0000256" key="9">
    <source>
        <dbReference type="ARBA" id="ARBA00023136"/>
    </source>
</evidence>
<feature type="domain" description="Peptidase S49 N-terminal proteobacteria" evidence="13">
    <location>
        <begin position="3"/>
        <end position="147"/>
    </location>
</feature>
<dbReference type="Proteomes" id="UP000190837">
    <property type="component" value="Unassembled WGS sequence"/>
</dbReference>
<dbReference type="Gene3D" id="3.90.226.10">
    <property type="entry name" value="2-enoyl-CoA Hydratase, Chain A, domain 1"/>
    <property type="match status" value="1"/>
</dbReference>
<evidence type="ECO:0000313" key="15">
    <source>
        <dbReference type="Proteomes" id="UP000190837"/>
    </source>
</evidence>
<dbReference type="EC" id="3.4.21.-" evidence="14"/>
<dbReference type="RefSeq" id="WP_079540612.1">
    <property type="nucleotide sequence ID" value="NZ_FKLO01000046.1"/>
</dbReference>
<evidence type="ECO:0000313" key="14">
    <source>
        <dbReference type="EMBL" id="SAM64977.1"/>
    </source>
</evidence>
<dbReference type="PANTHER" id="PTHR42987">
    <property type="entry name" value="PEPTIDASE S49"/>
    <property type="match status" value="1"/>
</dbReference>
<organism evidence="14 15">
    <name type="scientific">Cardiobacterium hominis</name>
    <dbReference type="NCBI Taxonomy" id="2718"/>
    <lineage>
        <taxon>Bacteria</taxon>
        <taxon>Pseudomonadati</taxon>
        <taxon>Pseudomonadota</taxon>
        <taxon>Gammaproteobacteria</taxon>
        <taxon>Cardiobacteriales</taxon>
        <taxon>Cardiobacteriaceae</taxon>
        <taxon>Cardiobacterium</taxon>
    </lineage>
</organism>
<dbReference type="Pfam" id="PF08496">
    <property type="entry name" value="Peptidase_S49_N"/>
    <property type="match status" value="1"/>
</dbReference>
<keyword evidence="3" id="KW-1003">Cell membrane</keyword>
<dbReference type="InterPro" id="IPR002142">
    <property type="entry name" value="Peptidase_S49"/>
</dbReference>
<dbReference type="InterPro" id="IPR013703">
    <property type="entry name" value="Peptidase_S49_N_proteobac"/>
</dbReference>
<protein>
    <submittedName>
        <fullName evidence="14">Possible protease sohB</fullName>
        <ecNumber evidence="14">3.4.21.-</ecNumber>
    </submittedName>
</protein>
<evidence type="ECO:0000256" key="10">
    <source>
        <dbReference type="SAM" id="Coils"/>
    </source>
</evidence>
<keyword evidence="5 11" id="KW-0812">Transmembrane</keyword>
<dbReference type="NCBIfam" id="NF008745">
    <property type="entry name" value="PRK11778.1"/>
    <property type="match status" value="1"/>
</dbReference>
<dbReference type="PANTHER" id="PTHR42987:SF4">
    <property type="entry name" value="PROTEASE SOHB-RELATED"/>
    <property type="match status" value="1"/>
</dbReference>
<comment type="similarity">
    <text evidence="2">Belongs to the peptidase S49 family.</text>
</comment>
<comment type="subcellular location">
    <subcellularLocation>
        <location evidence="1">Cell membrane</location>
    </subcellularLocation>
</comment>
<evidence type="ECO:0000256" key="1">
    <source>
        <dbReference type="ARBA" id="ARBA00004236"/>
    </source>
</evidence>
<dbReference type="Pfam" id="PF01343">
    <property type="entry name" value="Peptidase_S49"/>
    <property type="match status" value="1"/>
</dbReference>
<evidence type="ECO:0000259" key="12">
    <source>
        <dbReference type="Pfam" id="PF01343"/>
    </source>
</evidence>
<feature type="transmembrane region" description="Helical" evidence="11">
    <location>
        <begin position="179"/>
        <end position="199"/>
    </location>
</feature>
<dbReference type="InterPro" id="IPR029045">
    <property type="entry name" value="ClpP/crotonase-like_dom_sf"/>
</dbReference>
<proteinExistence type="inferred from homology"/>
<dbReference type="EMBL" id="FKLO01000046">
    <property type="protein sequence ID" value="SAM64977.1"/>
    <property type="molecule type" value="Genomic_DNA"/>
</dbReference>
<evidence type="ECO:0000256" key="2">
    <source>
        <dbReference type="ARBA" id="ARBA00008683"/>
    </source>
</evidence>
<feature type="coiled-coil region" evidence="10">
    <location>
        <begin position="43"/>
        <end position="70"/>
    </location>
</feature>
<feature type="domain" description="Peptidase S49" evidence="12">
    <location>
        <begin position="150"/>
        <end position="291"/>
    </location>
</feature>
<dbReference type="GO" id="GO:0004252">
    <property type="term" value="F:serine-type endopeptidase activity"/>
    <property type="evidence" value="ECO:0007669"/>
    <property type="project" value="InterPro"/>
</dbReference>
<dbReference type="InterPro" id="IPR047272">
    <property type="entry name" value="S49_SppA_C"/>
</dbReference>